<dbReference type="OrthoDB" id="6353782at2759"/>
<feature type="domain" description="Ig-like" evidence="6">
    <location>
        <begin position="43"/>
        <end position="137"/>
    </location>
</feature>
<dbReference type="Pfam" id="PF13927">
    <property type="entry name" value="Ig_3"/>
    <property type="match status" value="1"/>
</dbReference>
<dbReference type="EMBL" id="JAFBMS010000006">
    <property type="protein sequence ID" value="KAG9351527.1"/>
    <property type="molecule type" value="Genomic_DNA"/>
</dbReference>
<comment type="subcellular location">
    <subcellularLocation>
        <location evidence="1">Membrane</location>
    </subcellularLocation>
</comment>
<dbReference type="CDD" id="cd00096">
    <property type="entry name" value="Ig"/>
    <property type="match status" value="1"/>
</dbReference>
<proteinExistence type="predicted"/>
<evidence type="ECO:0000313" key="7">
    <source>
        <dbReference type="EMBL" id="KAG9351527.1"/>
    </source>
</evidence>
<dbReference type="SUPFAM" id="SSF48726">
    <property type="entry name" value="Immunoglobulin"/>
    <property type="match status" value="2"/>
</dbReference>
<dbReference type="PANTHER" id="PTHR12080:SF59">
    <property type="entry name" value="HEPATIC AND GLIAL CELL ADHESION MOLECULE"/>
    <property type="match status" value="1"/>
</dbReference>
<evidence type="ECO:0000256" key="2">
    <source>
        <dbReference type="ARBA" id="ARBA00022729"/>
    </source>
</evidence>
<keyword evidence="3 5" id="KW-0472">Membrane</keyword>
<feature type="transmembrane region" description="Helical" evidence="5">
    <location>
        <begin position="386"/>
        <end position="405"/>
    </location>
</feature>
<dbReference type="PANTHER" id="PTHR12080">
    <property type="entry name" value="SIGNALING LYMPHOCYTIC ACTIVATION MOLECULE"/>
    <property type="match status" value="1"/>
</dbReference>
<gene>
    <name evidence="7" type="ORF">JZ751_022778</name>
</gene>
<name>A0A8T2PN28_9TELE</name>
<sequence>MGHSWLVLKISFRLAGKVLRTHWCVSRSVSLQLFIWLLFWGMPYTARSSSTQDTRFPGELQKQAVLCMPYPREDESNPVTEVIWRKREHQPRLILQHKPNVKNPTIFYGGYRNRTHYYFQNNTLILEAITEEDEGVYEVSLLYKNTSVWNFKFHLSIVTPPSDPSIAVQVNDSQATLVLKCEVEKGTDVFFHWLKNGQPLLQDERHYLRERNSTLRVTNMTSADCVNYTCVVTNGLARREGLVQLNGSNVEMCYISTATSDLTLRVILSITAVVICGLGLCVVILCINRHYQVGQRRLTDGADMTAQEVVALPYVYTDFIPNGQMERPRASQIEDFGYSTIGGWWVGGGGWKGGCDIMLSLSFSVMCDHRDACASGWRRGGKSFKVIIVLALTHGETALSFDSSGCSASVFVKPYRYSPNSCSSFMARSYVFFACSSVSLLFISLRKEKRMRFTKET</sequence>
<dbReference type="InterPro" id="IPR015631">
    <property type="entry name" value="CD2/SLAM_rcpt"/>
</dbReference>
<dbReference type="AlphaFoldDB" id="A0A8T2PN28"/>
<protein>
    <recommendedName>
        <fullName evidence="6">Ig-like domain-containing protein</fullName>
    </recommendedName>
</protein>
<feature type="transmembrane region" description="Helical" evidence="5">
    <location>
        <begin position="262"/>
        <end position="287"/>
    </location>
</feature>
<organism evidence="7 8">
    <name type="scientific">Albula glossodonta</name>
    <name type="common">roundjaw bonefish</name>
    <dbReference type="NCBI Taxonomy" id="121402"/>
    <lineage>
        <taxon>Eukaryota</taxon>
        <taxon>Metazoa</taxon>
        <taxon>Chordata</taxon>
        <taxon>Craniata</taxon>
        <taxon>Vertebrata</taxon>
        <taxon>Euteleostomi</taxon>
        <taxon>Actinopterygii</taxon>
        <taxon>Neopterygii</taxon>
        <taxon>Teleostei</taxon>
        <taxon>Albuliformes</taxon>
        <taxon>Albulidae</taxon>
        <taxon>Albula</taxon>
    </lineage>
</organism>
<keyword evidence="5" id="KW-1133">Transmembrane helix</keyword>
<feature type="transmembrane region" description="Helical" evidence="5">
    <location>
        <begin position="425"/>
        <end position="445"/>
    </location>
</feature>
<evidence type="ECO:0000256" key="3">
    <source>
        <dbReference type="ARBA" id="ARBA00023136"/>
    </source>
</evidence>
<reference evidence="7" key="1">
    <citation type="thesis" date="2021" institute="BYU ScholarsArchive" country="Provo, UT, USA">
        <title>Applications of and Algorithms for Genome Assembly and Genomic Analyses with an Emphasis on Marine Teleosts.</title>
        <authorList>
            <person name="Pickett B.D."/>
        </authorList>
    </citation>
    <scope>NUCLEOTIDE SEQUENCE</scope>
    <source>
        <strain evidence="7">HI-2016</strain>
    </source>
</reference>
<feature type="domain" description="Ig-like" evidence="6">
    <location>
        <begin position="160"/>
        <end position="246"/>
    </location>
</feature>
<dbReference type="GO" id="GO:0005911">
    <property type="term" value="C:cell-cell junction"/>
    <property type="evidence" value="ECO:0007669"/>
    <property type="project" value="TreeGrafter"/>
</dbReference>
<dbReference type="PROSITE" id="PS50835">
    <property type="entry name" value="IG_LIKE"/>
    <property type="match status" value="2"/>
</dbReference>
<keyword evidence="4" id="KW-0325">Glycoprotein</keyword>
<keyword evidence="8" id="KW-1185">Reference proteome</keyword>
<comment type="caution">
    <text evidence="7">The sequence shown here is derived from an EMBL/GenBank/DDBJ whole genome shotgun (WGS) entry which is preliminary data.</text>
</comment>
<accession>A0A8T2PN28</accession>
<evidence type="ECO:0000256" key="5">
    <source>
        <dbReference type="SAM" id="Phobius"/>
    </source>
</evidence>
<evidence type="ECO:0000313" key="8">
    <source>
        <dbReference type="Proteomes" id="UP000824540"/>
    </source>
</evidence>
<dbReference type="Pfam" id="PF07686">
    <property type="entry name" value="V-set"/>
    <property type="match status" value="1"/>
</dbReference>
<dbReference type="InterPro" id="IPR013106">
    <property type="entry name" value="Ig_V-set"/>
</dbReference>
<evidence type="ECO:0000256" key="1">
    <source>
        <dbReference type="ARBA" id="ARBA00004370"/>
    </source>
</evidence>
<dbReference type="InterPro" id="IPR013783">
    <property type="entry name" value="Ig-like_fold"/>
</dbReference>
<keyword evidence="2" id="KW-0732">Signal</keyword>
<dbReference type="InterPro" id="IPR007110">
    <property type="entry name" value="Ig-like_dom"/>
</dbReference>
<dbReference type="Proteomes" id="UP000824540">
    <property type="component" value="Unassembled WGS sequence"/>
</dbReference>
<dbReference type="InterPro" id="IPR036179">
    <property type="entry name" value="Ig-like_dom_sf"/>
</dbReference>
<dbReference type="Gene3D" id="2.60.40.10">
    <property type="entry name" value="Immunoglobulins"/>
    <property type="match status" value="2"/>
</dbReference>
<evidence type="ECO:0000256" key="4">
    <source>
        <dbReference type="ARBA" id="ARBA00023180"/>
    </source>
</evidence>
<evidence type="ECO:0000259" key="6">
    <source>
        <dbReference type="PROSITE" id="PS50835"/>
    </source>
</evidence>
<keyword evidence="5" id="KW-0812">Transmembrane</keyword>
<dbReference type="GO" id="GO:0016020">
    <property type="term" value="C:membrane"/>
    <property type="evidence" value="ECO:0007669"/>
    <property type="project" value="UniProtKB-SubCell"/>
</dbReference>